<sequence length="80" mass="9437">MNSDKVFWWRAWVGNHAVVNVQYQVCLEMELLLLIISRIFKLLSFYGPLLMLDSKEEEEEEEAEIAPEHLADWLVHEPPP</sequence>
<keyword evidence="2" id="KW-1185">Reference proteome</keyword>
<reference evidence="1 2" key="1">
    <citation type="journal article" date="2013" name="Genome Biol.">
        <title>The genome sequence of the most widely cultivated cacao type and its use to identify candidate genes regulating pod color.</title>
        <authorList>
            <person name="Motamayor J.C."/>
            <person name="Mockaitis K."/>
            <person name="Schmutz J."/>
            <person name="Haiminen N."/>
            <person name="Iii D.L."/>
            <person name="Cornejo O."/>
            <person name="Findley S.D."/>
            <person name="Zheng P."/>
            <person name="Utro F."/>
            <person name="Royaert S."/>
            <person name="Saski C."/>
            <person name="Jenkins J."/>
            <person name="Podicheti R."/>
            <person name="Zhao M."/>
            <person name="Scheffler B.E."/>
            <person name="Stack J.C."/>
            <person name="Feltus F.A."/>
            <person name="Mustiga G.M."/>
            <person name="Amores F."/>
            <person name="Phillips W."/>
            <person name="Marelli J.P."/>
            <person name="May G.D."/>
            <person name="Shapiro H."/>
            <person name="Ma J."/>
            <person name="Bustamante C.D."/>
            <person name="Schnell R.J."/>
            <person name="Main D."/>
            <person name="Gilbert D."/>
            <person name="Parida L."/>
            <person name="Kuhn D.N."/>
        </authorList>
    </citation>
    <scope>NUCLEOTIDE SEQUENCE [LARGE SCALE GENOMIC DNA]</scope>
    <source>
        <strain evidence="2">cv. Matina 1-6</strain>
    </source>
</reference>
<accession>A0A061E5Z0</accession>
<dbReference type="Gramene" id="EOY00401">
    <property type="protein sequence ID" value="EOY00401"/>
    <property type="gene ID" value="TCM_010272"/>
</dbReference>
<dbReference type="HOGENOM" id="CLU_2594605_0_0_1"/>
<dbReference type="EMBL" id="CM001880">
    <property type="protein sequence ID" value="EOY00401.1"/>
    <property type="molecule type" value="Genomic_DNA"/>
</dbReference>
<protein>
    <submittedName>
        <fullName evidence="1">Uncharacterized protein</fullName>
    </submittedName>
</protein>
<evidence type="ECO:0000313" key="2">
    <source>
        <dbReference type="Proteomes" id="UP000026915"/>
    </source>
</evidence>
<gene>
    <name evidence="1" type="ORF">TCM_010272</name>
</gene>
<evidence type="ECO:0000313" key="1">
    <source>
        <dbReference type="EMBL" id="EOY00401.1"/>
    </source>
</evidence>
<organism evidence="1 2">
    <name type="scientific">Theobroma cacao</name>
    <name type="common">Cacao</name>
    <name type="synonym">Cocoa</name>
    <dbReference type="NCBI Taxonomy" id="3641"/>
    <lineage>
        <taxon>Eukaryota</taxon>
        <taxon>Viridiplantae</taxon>
        <taxon>Streptophyta</taxon>
        <taxon>Embryophyta</taxon>
        <taxon>Tracheophyta</taxon>
        <taxon>Spermatophyta</taxon>
        <taxon>Magnoliopsida</taxon>
        <taxon>eudicotyledons</taxon>
        <taxon>Gunneridae</taxon>
        <taxon>Pentapetalae</taxon>
        <taxon>rosids</taxon>
        <taxon>malvids</taxon>
        <taxon>Malvales</taxon>
        <taxon>Malvaceae</taxon>
        <taxon>Byttnerioideae</taxon>
        <taxon>Theobroma</taxon>
    </lineage>
</organism>
<proteinExistence type="predicted"/>
<dbReference type="InParanoid" id="A0A061E5Z0"/>
<name>A0A061E5Z0_THECC</name>
<dbReference type="Proteomes" id="UP000026915">
    <property type="component" value="Chromosome 2"/>
</dbReference>
<dbReference type="AlphaFoldDB" id="A0A061E5Z0"/>